<gene>
    <name evidence="1" type="ORF">FDG2_2768</name>
</gene>
<evidence type="ECO:0008006" key="3">
    <source>
        <dbReference type="Google" id="ProtNLM"/>
    </source>
</evidence>
<protein>
    <recommendedName>
        <fullName evidence="3">Tc1-like transposase DDE domain-containing protein</fullName>
    </recommendedName>
</protein>
<sequence length="86" mass="10083">MHFHFTLVGSSWINQIEIWFGIITRQSIRRGTFSSVKVLIKQIRDYIAHWNTNPEPFTWTATADEILANVRLVQINIKKLVDNNTK</sequence>
<dbReference type="EMBL" id="FLUV01001178">
    <property type="protein sequence ID" value="SBW22524.1"/>
    <property type="molecule type" value="Genomic_DNA"/>
</dbReference>
<organism evidence="1 2">
    <name type="scientific">Candidatus Protofrankia californiensis</name>
    <dbReference type="NCBI Taxonomy" id="1839754"/>
    <lineage>
        <taxon>Bacteria</taxon>
        <taxon>Bacillati</taxon>
        <taxon>Actinomycetota</taxon>
        <taxon>Actinomycetes</taxon>
        <taxon>Frankiales</taxon>
        <taxon>Frankiaceae</taxon>
        <taxon>Protofrankia</taxon>
    </lineage>
</organism>
<proteinExistence type="predicted"/>
<evidence type="ECO:0000313" key="1">
    <source>
        <dbReference type="EMBL" id="SBW22524.1"/>
    </source>
</evidence>
<keyword evidence="2" id="KW-1185">Reference proteome</keyword>
<dbReference type="AlphaFoldDB" id="A0A1C3NY96"/>
<accession>A0A1C3NY96</accession>
<reference evidence="2" key="1">
    <citation type="submission" date="2016-02" db="EMBL/GenBank/DDBJ databases">
        <authorList>
            <person name="Wibberg D."/>
        </authorList>
    </citation>
    <scope>NUCLEOTIDE SEQUENCE [LARGE SCALE GENOMIC DNA]</scope>
</reference>
<name>A0A1C3NY96_9ACTN</name>
<dbReference type="Proteomes" id="UP000199013">
    <property type="component" value="Unassembled WGS sequence"/>
</dbReference>
<evidence type="ECO:0000313" key="2">
    <source>
        <dbReference type="Proteomes" id="UP000199013"/>
    </source>
</evidence>